<gene>
    <name evidence="2" type="ORF">ACFQE0_14545</name>
</gene>
<reference evidence="3" key="1">
    <citation type="journal article" date="2019" name="Int. J. Syst. Evol. Microbiol.">
        <title>The Global Catalogue of Microorganisms (GCM) 10K type strain sequencing project: providing services to taxonomists for standard genome sequencing and annotation.</title>
        <authorList>
            <consortium name="The Broad Institute Genomics Platform"/>
            <consortium name="The Broad Institute Genome Sequencing Center for Infectious Disease"/>
            <person name="Wu L."/>
            <person name="Ma J."/>
        </authorList>
    </citation>
    <scope>NUCLEOTIDE SEQUENCE [LARGE SCALE GENOMIC DNA]</scope>
    <source>
        <strain evidence="3">CCUG 48316</strain>
    </source>
</reference>
<accession>A0ABW2BLH4</accession>
<protein>
    <submittedName>
        <fullName evidence="2">Uncharacterized protein</fullName>
    </submittedName>
</protein>
<evidence type="ECO:0000313" key="2">
    <source>
        <dbReference type="EMBL" id="MFC6790722.1"/>
    </source>
</evidence>
<keyword evidence="3" id="KW-1185">Reference proteome</keyword>
<organism evidence="2 3">
    <name type="scientific">Methylobacterium komagatae</name>
    <dbReference type="NCBI Taxonomy" id="374425"/>
    <lineage>
        <taxon>Bacteria</taxon>
        <taxon>Pseudomonadati</taxon>
        <taxon>Pseudomonadota</taxon>
        <taxon>Alphaproteobacteria</taxon>
        <taxon>Hyphomicrobiales</taxon>
        <taxon>Methylobacteriaceae</taxon>
        <taxon>Methylobacterium</taxon>
    </lineage>
</organism>
<name>A0ABW2BLH4_9HYPH</name>
<dbReference type="EMBL" id="JBHSWN010000001">
    <property type="protein sequence ID" value="MFC6790722.1"/>
    <property type="molecule type" value="Genomic_DNA"/>
</dbReference>
<dbReference type="Proteomes" id="UP001596292">
    <property type="component" value="Unassembled WGS sequence"/>
</dbReference>
<feature type="region of interest" description="Disordered" evidence="1">
    <location>
        <begin position="1"/>
        <end position="26"/>
    </location>
</feature>
<proteinExistence type="predicted"/>
<sequence>MPAPKRDGRPLALTGISADASRSKKGGRITAQLHGTDALAASQYSQGSNVNVPRPAYRQVYQGVRMDLTPDGLVQQAAHRTVFPVVHPDP</sequence>
<dbReference type="RefSeq" id="WP_378970838.1">
    <property type="nucleotide sequence ID" value="NZ_JBHSWN010000001.1"/>
</dbReference>
<comment type="caution">
    <text evidence="2">The sequence shown here is derived from an EMBL/GenBank/DDBJ whole genome shotgun (WGS) entry which is preliminary data.</text>
</comment>
<evidence type="ECO:0000256" key="1">
    <source>
        <dbReference type="SAM" id="MobiDB-lite"/>
    </source>
</evidence>
<evidence type="ECO:0000313" key="3">
    <source>
        <dbReference type="Proteomes" id="UP001596292"/>
    </source>
</evidence>